<sequence length="36" mass="4005">MKKALITSGFVAACLSAIVLTIFKPKRQNRNLIRTT</sequence>
<dbReference type="KEGG" id="vpn:A21D_01724"/>
<proteinExistence type="predicted"/>
<organism evidence="1 2">
    <name type="scientific">Virgibacillus dokdonensis</name>
    <dbReference type="NCBI Taxonomy" id="302167"/>
    <lineage>
        <taxon>Bacteria</taxon>
        <taxon>Bacillati</taxon>
        <taxon>Bacillota</taxon>
        <taxon>Bacilli</taxon>
        <taxon>Bacillales</taxon>
        <taxon>Bacillaceae</taxon>
        <taxon>Virgibacillus</taxon>
    </lineage>
</organism>
<dbReference type="Proteomes" id="UP000234237">
    <property type="component" value="Chromosome"/>
</dbReference>
<protein>
    <submittedName>
        <fullName evidence="1">Uncharacterized protein</fullName>
    </submittedName>
</protein>
<accession>A0A2K9IZB8</accession>
<name>A0A2K9IZB8_9BACI</name>
<evidence type="ECO:0000313" key="2">
    <source>
        <dbReference type="Proteomes" id="UP000234237"/>
    </source>
</evidence>
<reference evidence="2" key="1">
    <citation type="submission" date="2016-11" db="EMBL/GenBank/DDBJ databases">
        <title>Complete genome sequence of Virgibacillus pantothenticus 21D, a halophilic bacterium isolated from the deep hypersaline anoxic basin Discovery in the Mediterranean Sea.</title>
        <authorList>
            <person name="Zeaiter Z."/>
            <person name="Booth J.M."/>
            <person name="Prosdocimi E.M."/>
            <person name="Mapelli F."/>
            <person name="Fusi M."/>
            <person name="Daffonchio D."/>
            <person name="Borin S."/>
            <person name="Crotti E."/>
        </authorList>
    </citation>
    <scope>NUCLEOTIDE SEQUENCE [LARGE SCALE GENOMIC DNA]</scope>
    <source>
        <strain evidence="2">21D</strain>
    </source>
</reference>
<dbReference type="AlphaFoldDB" id="A0A2K9IZB8"/>
<dbReference type="EMBL" id="CP018622">
    <property type="protein sequence ID" value="AUJ24805.1"/>
    <property type="molecule type" value="Genomic_DNA"/>
</dbReference>
<gene>
    <name evidence="1" type="ORF">A21D_01724</name>
</gene>
<evidence type="ECO:0000313" key="1">
    <source>
        <dbReference type="EMBL" id="AUJ24805.1"/>
    </source>
</evidence>